<dbReference type="InParanoid" id="A0A409V911"/>
<evidence type="ECO:0000313" key="2">
    <source>
        <dbReference type="Proteomes" id="UP000284842"/>
    </source>
</evidence>
<dbReference type="EMBL" id="NHTK01006131">
    <property type="protein sequence ID" value="PPQ63121.1"/>
    <property type="molecule type" value="Genomic_DNA"/>
</dbReference>
<comment type="caution">
    <text evidence="1">The sequence shown here is derived from an EMBL/GenBank/DDBJ whole genome shotgun (WGS) entry which is preliminary data.</text>
</comment>
<evidence type="ECO:0008006" key="3">
    <source>
        <dbReference type="Google" id="ProtNLM"/>
    </source>
</evidence>
<keyword evidence="2" id="KW-1185">Reference proteome</keyword>
<dbReference type="AlphaFoldDB" id="A0A409V911"/>
<proteinExistence type="predicted"/>
<organism evidence="1 2">
    <name type="scientific">Panaeolus cyanescens</name>
    <dbReference type="NCBI Taxonomy" id="181874"/>
    <lineage>
        <taxon>Eukaryota</taxon>
        <taxon>Fungi</taxon>
        <taxon>Dikarya</taxon>
        <taxon>Basidiomycota</taxon>
        <taxon>Agaricomycotina</taxon>
        <taxon>Agaricomycetes</taxon>
        <taxon>Agaricomycetidae</taxon>
        <taxon>Agaricales</taxon>
        <taxon>Agaricineae</taxon>
        <taxon>Galeropsidaceae</taxon>
        <taxon>Panaeolus</taxon>
    </lineage>
</organism>
<name>A0A409V911_9AGAR</name>
<reference evidence="1 2" key="1">
    <citation type="journal article" date="2018" name="Evol. Lett.">
        <title>Horizontal gene cluster transfer increased hallucinogenic mushroom diversity.</title>
        <authorList>
            <person name="Reynolds H.T."/>
            <person name="Vijayakumar V."/>
            <person name="Gluck-Thaler E."/>
            <person name="Korotkin H.B."/>
            <person name="Matheny P.B."/>
            <person name="Slot J.C."/>
        </authorList>
    </citation>
    <scope>NUCLEOTIDE SEQUENCE [LARGE SCALE GENOMIC DNA]</scope>
    <source>
        <strain evidence="1 2">2629</strain>
    </source>
</reference>
<evidence type="ECO:0000313" key="1">
    <source>
        <dbReference type="EMBL" id="PPQ63121.1"/>
    </source>
</evidence>
<dbReference type="Proteomes" id="UP000284842">
    <property type="component" value="Unassembled WGS sequence"/>
</dbReference>
<protein>
    <recommendedName>
        <fullName evidence="3">F-box domain-containing protein</fullName>
    </recommendedName>
</protein>
<gene>
    <name evidence="1" type="ORF">CVT24_005832</name>
</gene>
<accession>A0A409V911</accession>
<sequence length="486" mass="55007">MHFDITSESGGRSVLPLIQCIERFGWLSGLRELDLRLDVSGPTQPGDWTTHGFSKIVHWVIFSWIDRNRLKKLTVHGVNYRKLIEALAHATETWPSRDRALSLRSLILINKLKASKIHRSHCLTEGDLHTIMKSLPGLERLWLGVCFETSCRMMYPWPASVQGPDFGRVGLSLTALYIEDPQMLLEYYFILKACPNLEAANIGLTVDGEDALVMVSVSLPQAAVTVECKRLNELVLRVIPADYQPGYDVLYVFDGLYLPRLEKLSLSWSSDGPTLDPWDLTPMNDEQFISRFPSLAHISIFSSPRHAQIPDLTPLLTAARFTTSLTLHIPHEAMVDTLRYYLQLGDRPFLNFRTLKLQITSLSLDMSWIIGTRAQSRMRILATTLREFIRRCCFTPSAQHVVPSGDASNSNLSSLESVEVCFETCGNTVDMNPKINYHVESCYQGLLEEFKGESVPGLHISFCQGSLVPSSLDDDPFEEMFRSRYF</sequence>